<dbReference type="AlphaFoldDB" id="A0A931FEA3"/>
<sequence>MQREFSHGLLPKPSPIPGRQTSFLDAFWAAAPDAHKECEGTRALSEVLLPHRQLPVEAVIAGIKRVLSAGSGSPEVVVIEARKAMEAEHQGEQ</sequence>
<protein>
    <submittedName>
        <fullName evidence="1">Uncharacterized protein</fullName>
    </submittedName>
</protein>
<keyword evidence="2" id="KW-1185">Reference proteome</keyword>
<evidence type="ECO:0000313" key="2">
    <source>
        <dbReference type="Proteomes" id="UP000657385"/>
    </source>
</evidence>
<gene>
    <name evidence="1" type="ORF">I2501_26295</name>
</gene>
<proteinExistence type="predicted"/>
<dbReference type="EMBL" id="JADPRT010000012">
    <property type="protein sequence ID" value="MBF9071537.1"/>
    <property type="molecule type" value="Genomic_DNA"/>
</dbReference>
<name>A0A931FEA3_9ACTN</name>
<reference evidence="1" key="1">
    <citation type="submission" date="2020-11" db="EMBL/GenBank/DDBJ databases">
        <title>Isolation and identification of active actinomycetes.</title>
        <authorList>
            <person name="Yu B."/>
        </authorList>
    </citation>
    <scope>NUCLEOTIDE SEQUENCE</scope>
    <source>
        <strain evidence="1">NEAU-YB345</strain>
    </source>
</reference>
<evidence type="ECO:0000313" key="1">
    <source>
        <dbReference type="EMBL" id="MBF9071537.1"/>
    </source>
</evidence>
<dbReference type="Proteomes" id="UP000657385">
    <property type="component" value="Unassembled WGS sequence"/>
</dbReference>
<dbReference type="RefSeq" id="WP_196196707.1">
    <property type="nucleotide sequence ID" value="NZ_JADPRT010000012.1"/>
</dbReference>
<accession>A0A931FEA3</accession>
<comment type="caution">
    <text evidence="1">The sequence shown here is derived from an EMBL/GenBank/DDBJ whole genome shotgun (WGS) entry which is preliminary data.</text>
</comment>
<organism evidence="1 2">
    <name type="scientific">Streptacidiphilus fuscans</name>
    <dbReference type="NCBI Taxonomy" id="2789292"/>
    <lineage>
        <taxon>Bacteria</taxon>
        <taxon>Bacillati</taxon>
        <taxon>Actinomycetota</taxon>
        <taxon>Actinomycetes</taxon>
        <taxon>Kitasatosporales</taxon>
        <taxon>Streptomycetaceae</taxon>
        <taxon>Streptacidiphilus</taxon>
    </lineage>
</organism>